<reference evidence="1" key="1">
    <citation type="submission" date="2022-07" db="EMBL/GenBank/DDBJ databases">
        <title>Genome Sequence of Phlebia brevispora.</title>
        <authorList>
            <person name="Buettner E."/>
        </authorList>
    </citation>
    <scope>NUCLEOTIDE SEQUENCE</scope>
    <source>
        <strain evidence="1">MPL23</strain>
    </source>
</reference>
<evidence type="ECO:0000313" key="1">
    <source>
        <dbReference type="EMBL" id="KAJ3540976.1"/>
    </source>
</evidence>
<proteinExistence type="predicted"/>
<name>A0ACC1SJC5_9APHY</name>
<evidence type="ECO:0000313" key="2">
    <source>
        <dbReference type="Proteomes" id="UP001148662"/>
    </source>
</evidence>
<keyword evidence="2" id="KW-1185">Reference proteome</keyword>
<comment type="caution">
    <text evidence="1">The sequence shown here is derived from an EMBL/GenBank/DDBJ whole genome shotgun (WGS) entry which is preliminary data.</text>
</comment>
<accession>A0ACC1SJC5</accession>
<organism evidence="1 2">
    <name type="scientific">Phlebia brevispora</name>
    <dbReference type="NCBI Taxonomy" id="194682"/>
    <lineage>
        <taxon>Eukaryota</taxon>
        <taxon>Fungi</taxon>
        <taxon>Dikarya</taxon>
        <taxon>Basidiomycota</taxon>
        <taxon>Agaricomycotina</taxon>
        <taxon>Agaricomycetes</taxon>
        <taxon>Polyporales</taxon>
        <taxon>Meruliaceae</taxon>
        <taxon>Phlebia</taxon>
    </lineage>
</organism>
<protein>
    <submittedName>
        <fullName evidence="1">Uncharacterized protein</fullName>
    </submittedName>
</protein>
<gene>
    <name evidence="1" type="ORF">NM688_g6149</name>
</gene>
<sequence>MLGNVLTEQCRFMVDGNQFDLCRIFQRNGGIWTFTDERSTPPSTTTHQYKISFGGPLPKNESLANDEQCPDGTWVCMTKTNRHPKYDNKPMVIETIPVAGELSPQHCDHIIQSGNYYPGLNVTAQMVKWGERHDPVLSIHMLGGYYVDRRQSLTIFFDCHKDAEKPSLHHFEGGWEGNHMLSLRSRSSCPQAAGDPPADEVGDDELISLPSKDRAIHKIWMIILSSVCAILLVAYCIHSPPKRFRKRFQEYLKKHPSLLRFRVGENVLVRWAYEDLALDESEEDVMVNATNDNYLGDDEQIPLKPSPRKPLIASYGAAK</sequence>
<dbReference type="Proteomes" id="UP001148662">
    <property type="component" value="Unassembled WGS sequence"/>
</dbReference>
<dbReference type="EMBL" id="JANHOG010001225">
    <property type="protein sequence ID" value="KAJ3540976.1"/>
    <property type="molecule type" value="Genomic_DNA"/>
</dbReference>